<keyword evidence="1" id="KW-0472">Membrane</keyword>
<dbReference type="EMBL" id="CDOI01000039">
    <property type="protein sequence ID" value="CEN43798.1"/>
    <property type="molecule type" value="Genomic_DNA"/>
</dbReference>
<protein>
    <submittedName>
        <fullName evidence="2">Uncharacterized protein</fullName>
    </submittedName>
</protein>
<keyword evidence="1" id="KW-0812">Transmembrane</keyword>
<evidence type="ECO:0000256" key="1">
    <source>
        <dbReference type="SAM" id="Phobius"/>
    </source>
</evidence>
<feature type="transmembrane region" description="Helical" evidence="1">
    <location>
        <begin position="12"/>
        <end position="35"/>
    </location>
</feature>
<accession>A0A0B7I1X6</accession>
<keyword evidence="3" id="KW-1185">Reference proteome</keyword>
<name>A0A0B7I1X6_9FLAO</name>
<dbReference type="AlphaFoldDB" id="A0A0B7I1X6"/>
<sequence>MGAAGNRSVATGAVTGLLLGTFIGLIVIPVLFVVFQHLQEKIVGIKSVEKQHESQA</sequence>
<dbReference type="Proteomes" id="UP000045051">
    <property type="component" value="Unassembled WGS sequence"/>
</dbReference>
<gene>
    <name evidence="2" type="ORF">CCAND38_1330001</name>
</gene>
<evidence type="ECO:0000313" key="3">
    <source>
        <dbReference type="Proteomes" id="UP000045051"/>
    </source>
</evidence>
<organism evidence="2 3">
    <name type="scientific">Capnocytophaga canis</name>
    <dbReference type="NCBI Taxonomy" id="1848903"/>
    <lineage>
        <taxon>Bacteria</taxon>
        <taxon>Pseudomonadati</taxon>
        <taxon>Bacteroidota</taxon>
        <taxon>Flavobacteriia</taxon>
        <taxon>Flavobacteriales</taxon>
        <taxon>Flavobacteriaceae</taxon>
        <taxon>Capnocytophaga</taxon>
    </lineage>
</organism>
<keyword evidence="1" id="KW-1133">Transmembrane helix</keyword>
<reference evidence="2 3" key="1">
    <citation type="submission" date="2015-01" db="EMBL/GenBank/DDBJ databases">
        <authorList>
            <person name="Xiang T."/>
            <person name="Song Y."/>
            <person name="Huang L."/>
            <person name="Wang B."/>
            <person name="Wu P."/>
        </authorList>
    </citation>
    <scope>NUCLEOTIDE SEQUENCE [LARGE SCALE GENOMIC DNA]</scope>
    <source>
        <strain evidence="2 3">CcD38</strain>
    </source>
</reference>
<proteinExistence type="predicted"/>
<evidence type="ECO:0000313" key="2">
    <source>
        <dbReference type="EMBL" id="CEN43798.1"/>
    </source>
</evidence>